<sequence>MLAAAPGAYNATAFLPPTSLLLPLPHTSMLDAAEIPSVPNSLADASAVPAAPTGDLDYTAVIAEIPSPRDLDLTGAVEKVDAFCFESGAVADISLGTTVNSERIKDQMVAIKIFRRIHIDRNMLEATIRTYIDVTKELYEEAKGWSRLEHPNILAFLGISLDLGPSPALVTPFYRSGSIMGYLKDGSESPQERLVLVSGIAQGIAYLHAEGVVHGNLTTKKVLINNIGLPVICGYGLANVSGQLSKSAMISPSARFTAPEYFINESTQGQPSLRTMTGDVYSLSMVILEIMTGVRPFHELPSDTACGGFKAAVESPACFAARYEQSAARLQSLRRDVHSQTGSEEPDGSGTEAGPSTFDSSVDESDGEEEHPCLAEINSENLKGRLFRTDEFPYSAGGNSNIYRGQLIHKNGYKVQRETRIWSQLNHRNLLPFLGVWDEPIAAWPALISPFYKSGDLRQYLRNCPTVDKEKMILGVASGLEYLHRYDIVHGDLKVHNVLVDKHGTPCICDFGISKIINSKGFTTSSVGTAPYMAPELFLVWEEIVDETFPRASTNKSSDIYSFGLLVLEIVTTALRHRPTQPVLTAEAHGSLRPKRSDYDSGLVNSALWDVLDSCWEPDPSLRPTIGDVILRMPLDTSETRLMAQFSKIPALSHVAEVLCWIIQDCQKLAQNRLLLELLERYTDDPDMQIIVNGVKECLVTIHTTIKCWKKQIATRIQGILKQQEVTVAIKDCHSLLSHCSAEFQLNHHLEVHESTHFHSNTGKDHHQVLDFLAAIQNAQTIEREILAAQRTDLIQLMARMQTFLGDSITLGSGLHSGLSTNLHHLQLENNELLPDFHLRFGEVERIGQFPVSGSAFLDIYEGLYLQKERVAVKVIRAANSNETSLRRFLRECKIWKAIWEVDKGTHVLPFYGFSMEGGPFPYMITPWQSNGRALNYVKNNDNTIDYIALRPQDQGGHLGN</sequence>
<dbReference type="InterPro" id="IPR001245">
    <property type="entry name" value="Ser-Thr/Tyr_kinase_cat_dom"/>
</dbReference>
<dbReference type="InterPro" id="IPR051681">
    <property type="entry name" value="Ser/Thr_Kinases-Pseudokinases"/>
</dbReference>
<dbReference type="AlphaFoldDB" id="A0AAD7BGC7"/>
<dbReference type="PROSITE" id="PS50011">
    <property type="entry name" value="PROTEIN_KINASE_DOM"/>
    <property type="match status" value="2"/>
</dbReference>
<accession>A0AAD7BGC7</accession>
<dbReference type="InterPro" id="IPR000719">
    <property type="entry name" value="Prot_kinase_dom"/>
</dbReference>
<feature type="region of interest" description="Disordered" evidence="1">
    <location>
        <begin position="331"/>
        <end position="371"/>
    </location>
</feature>
<dbReference type="Pfam" id="PF00069">
    <property type="entry name" value="Pkinase"/>
    <property type="match status" value="1"/>
</dbReference>
<dbReference type="Proteomes" id="UP001221757">
    <property type="component" value="Unassembled WGS sequence"/>
</dbReference>
<dbReference type="GO" id="GO:0004674">
    <property type="term" value="F:protein serine/threonine kinase activity"/>
    <property type="evidence" value="ECO:0007669"/>
    <property type="project" value="TreeGrafter"/>
</dbReference>
<evidence type="ECO:0000256" key="1">
    <source>
        <dbReference type="SAM" id="MobiDB-lite"/>
    </source>
</evidence>
<dbReference type="PANTHER" id="PTHR44329">
    <property type="entry name" value="SERINE/THREONINE-PROTEIN KINASE TNNI3K-RELATED"/>
    <property type="match status" value="1"/>
</dbReference>
<evidence type="ECO:0000313" key="3">
    <source>
        <dbReference type="EMBL" id="KAJ7619883.1"/>
    </source>
</evidence>
<comment type="caution">
    <text evidence="3">The sequence shown here is derived from an EMBL/GenBank/DDBJ whole genome shotgun (WGS) entry which is preliminary data.</text>
</comment>
<proteinExistence type="predicted"/>
<dbReference type="InterPro" id="IPR011009">
    <property type="entry name" value="Kinase-like_dom_sf"/>
</dbReference>
<reference evidence="3" key="1">
    <citation type="submission" date="2023-03" db="EMBL/GenBank/DDBJ databases">
        <title>Massive genome expansion in bonnet fungi (Mycena s.s.) driven by repeated elements and novel gene families across ecological guilds.</title>
        <authorList>
            <consortium name="Lawrence Berkeley National Laboratory"/>
            <person name="Harder C.B."/>
            <person name="Miyauchi S."/>
            <person name="Viragh M."/>
            <person name="Kuo A."/>
            <person name="Thoen E."/>
            <person name="Andreopoulos B."/>
            <person name="Lu D."/>
            <person name="Skrede I."/>
            <person name="Drula E."/>
            <person name="Henrissat B."/>
            <person name="Morin E."/>
            <person name="Kohler A."/>
            <person name="Barry K."/>
            <person name="LaButti K."/>
            <person name="Morin E."/>
            <person name="Salamov A."/>
            <person name="Lipzen A."/>
            <person name="Mereny Z."/>
            <person name="Hegedus B."/>
            <person name="Baldrian P."/>
            <person name="Stursova M."/>
            <person name="Weitz H."/>
            <person name="Taylor A."/>
            <person name="Grigoriev I.V."/>
            <person name="Nagy L.G."/>
            <person name="Martin F."/>
            <person name="Kauserud H."/>
        </authorList>
    </citation>
    <scope>NUCLEOTIDE SEQUENCE</scope>
    <source>
        <strain evidence="3">CBHHK067</strain>
    </source>
</reference>
<gene>
    <name evidence="3" type="ORF">B0H17DRAFT_1152101</name>
</gene>
<keyword evidence="4" id="KW-1185">Reference proteome</keyword>
<feature type="domain" description="Protein kinase" evidence="2">
    <location>
        <begin position="372"/>
        <end position="636"/>
    </location>
</feature>
<dbReference type="SMART" id="SM00220">
    <property type="entry name" value="S_TKc"/>
    <property type="match status" value="1"/>
</dbReference>
<dbReference type="InterPro" id="IPR008271">
    <property type="entry name" value="Ser/Thr_kinase_AS"/>
</dbReference>
<dbReference type="Gene3D" id="1.10.510.10">
    <property type="entry name" value="Transferase(Phosphotransferase) domain 1"/>
    <property type="match status" value="3"/>
</dbReference>
<dbReference type="SUPFAM" id="SSF56112">
    <property type="entry name" value="Protein kinase-like (PK-like)"/>
    <property type="match status" value="3"/>
</dbReference>
<dbReference type="PROSITE" id="PS00108">
    <property type="entry name" value="PROTEIN_KINASE_ST"/>
    <property type="match status" value="1"/>
</dbReference>
<protein>
    <submittedName>
        <fullName evidence="3">Kinase-like domain-containing protein</fullName>
    </submittedName>
</protein>
<dbReference type="EMBL" id="JARKIE010000715">
    <property type="protein sequence ID" value="KAJ7619883.1"/>
    <property type="molecule type" value="Genomic_DNA"/>
</dbReference>
<organism evidence="3 4">
    <name type="scientific">Mycena rosella</name>
    <name type="common">Pink bonnet</name>
    <name type="synonym">Agaricus rosellus</name>
    <dbReference type="NCBI Taxonomy" id="1033263"/>
    <lineage>
        <taxon>Eukaryota</taxon>
        <taxon>Fungi</taxon>
        <taxon>Dikarya</taxon>
        <taxon>Basidiomycota</taxon>
        <taxon>Agaricomycotina</taxon>
        <taxon>Agaricomycetes</taxon>
        <taxon>Agaricomycetidae</taxon>
        <taxon>Agaricales</taxon>
        <taxon>Marasmiineae</taxon>
        <taxon>Mycenaceae</taxon>
        <taxon>Mycena</taxon>
    </lineage>
</organism>
<dbReference type="GO" id="GO:0005524">
    <property type="term" value="F:ATP binding"/>
    <property type="evidence" value="ECO:0007669"/>
    <property type="project" value="InterPro"/>
</dbReference>
<evidence type="ECO:0000313" key="4">
    <source>
        <dbReference type="Proteomes" id="UP001221757"/>
    </source>
</evidence>
<feature type="domain" description="Protein kinase" evidence="2">
    <location>
        <begin position="79"/>
        <end position="374"/>
    </location>
</feature>
<evidence type="ECO:0000259" key="2">
    <source>
        <dbReference type="PROSITE" id="PS50011"/>
    </source>
</evidence>
<dbReference type="PANTHER" id="PTHR44329:SF214">
    <property type="entry name" value="PROTEIN KINASE DOMAIN-CONTAINING PROTEIN"/>
    <property type="match status" value="1"/>
</dbReference>
<keyword evidence="3" id="KW-0808">Transferase</keyword>
<name>A0AAD7BGC7_MYCRO</name>
<dbReference type="Pfam" id="PF07714">
    <property type="entry name" value="PK_Tyr_Ser-Thr"/>
    <property type="match status" value="1"/>
</dbReference>
<keyword evidence="3" id="KW-0418">Kinase</keyword>